<comment type="caution">
    <text evidence="2">The sequence shown here is derived from an EMBL/GenBank/DDBJ whole genome shotgun (WGS) entry which is preliminary data.</text>
</comment>
<sequence length="1196" mass="131080">MLNSGENLARASGALTGDMHPLKQCLPLEPITLSNQKYPRSGELRRILSIPLGNSSEELYSSGVARSKPSPPVATEELKHFKDNVLDASRKARDRVRILRQSILKLDKYMETQSQKKRQKFDSSCAERPNLANLSKMGSQNHCSINDNGIQRLEDRNTNVGLHKRARTSVADLRGDSRTGSVPKPQIASGKDRDILVATSGDLVQREEKIRRLPPSGEGWERKIKRKRSVGTVINRLMDGDRHANRSVHPKSQSSDPHGFRSASSPGVSGINKLDSSFEPTKSNLCMAARNDSDCLTSLTDGTPAMDERNAAKLNNRTNIHEHKQACSPSTLAKVKVSRAPRTGSLMVMDSSLDAHLASETFESSGQHRNENKTSSIDVANNLRAPLSAGPSSQAMAQWVGQRQYKTSRARRTNIVSPVSNHDESQNLSQGLGSSGTTARVSSNGMNDSLIATSFRINSPQVKLKLENVSSPFAFSESEDSGAGENKLKEKVKDNSDAAVRASHIILPNKKSKLYIKEIGDGLQRQGKTGRGPSLSRPGIHQMEKLENLSAAKPVQRLKGGSDKSKSKSGRPPSKKIKDRKAYIRTGQVSNGGSSDFTGDSDDDREELLAAAKFAYNASYLACSGPFWKKMYPTFASLSLEDKAFLEQELSLAEQLDETLSQVFGNEYDILGAVLHKEVFPLYGEIQESCSSRRSSKDDTLSVRHDKRTVDTKIPLYQRLLSALIEEDETEELHPNSEGKNPTVQCASDDSHSGSCNYVDLGDKLESEIESKVEFCTQWQEDDSLSNSSVSLSGVFQNEHDGPQRIPISVCWNSSSECQYQLMCFEDKLLSELESIGLYPGTMPDLADDEDLIDKDIVDLKEGLFQQAGQKRRKLEQIKKTIETGKDNDRTEMEQIAMDRLVETAYKRRMACRVGNSSKNVVRKVSKPVAMAFLKRTLGRCQQFEETGNSCFSQPPLLDVILCAPSSDTGGKSVGNEGSGTGSNAYLEARNLPSDARVTGVGLCSFRRHDSPGDYVDIGSSDTLTYSTDHCILTQEPMSVKGRKRELLLDDVGGSAAVRVRNSLGGTKGKRGERDRDQKEGLTSTSASRPGAGRSSVGSRSERKSKVKPKQKATCLSSSGGENKLSKEVSLPSAGNLETEKNDFANLQLPDLDQLGMPNDLGPQDLSTWLNFDEDGLQDNDCIGLDIPMDDLSELN</sequence>
<feature type="region of interest" description="Disordered" evidence="1">
    <location>
        <begin position="729"/>
        <end position="751"/>
    </location>
</feature>
<feature type="region of interest" description="Disordered" evidence="1">
    <location>
        <begin position="171"/>
        <end position="193"/>
    </location>
</feature>
<feature type="compositionally biased region" description="Polar residues" evidence="1">
    <location>
        <begin position="738"/>
        <end position="751"/>
    </location>
</feature>
<feature type="region of interest" description="Disordered" evidence="1">
    <location>
        <begin position="546"/>
        <end position="601"/>
    </location>
</feature>
<dbReference type="PANTHER" id="PTHR31115:SF4">
    <property type="entry name" value="SPECTRIN BETA CHAIN, BRAIN"/>
    <property type="match status" value="1"/>
</dbReference>
<feature type="compositionally biased region" description="Polar residues" evidence="1">
    <location>
        <begin position="250"/>
        <end position="267"/>
    </location>
</feature>
<evidence type="ECO:0000313" key="2">
    <source>
        <dbReference type="EMBL" id="KAK6926583.1"/>
    </source>
</evidence>
<keyword evidence="3" id="KW-1185">Reference proteome</keyword>
<feature type="compositionally biased region" description="Basic residues" evidence="1">
    <location>
        <begin position="567"/>
        <end position="579"/>
    </location>
</feature>
<feature type="compositionally biased region" description="Basic and acidic residues" evidence="1">
    <location>
        <begin position="1070"/>
        <end position="1080"/>
    </location>
</feature>
<protein>
    <submittedName>
        <fullName evidence="2">Uncharacterized protein</fullName>
    </submittedName>
</protein>
<accession>A0AAN8ZAN5</accession>
<feature type="region of interest" description="Disordered" evidence="1">
    <location>
        <begin position="1060"/>
        <end position="1129"/>
    </location>
</feature>
<feature type="non-terminal residue" evidence="2">
    <location>
        <position position="1196"/>
    </location>
</feature>
<feature type="region of interest" description="Disordered" evidence="1">
    <location>
        <begin position="237"/>
        <end position="276"/>
    </location>
</feature>
<feature type="compositionally biased region" description="Basic and acidic residues" evidence="1">
    <location>
        <begin position="486"/>
        <end position="496"/>
    </location>
</feature>
<reference evidence="2 3" key="1">
    <citation type="submission" date="2023-12" db="EMBL/GenBank/DDBJ databases">
        <title>A high-quality genome assembly for Dillenia turbinata (Dilleniales).</title>
        <authorList>
            <person name="Chanderbali A."/>
        </authorList>
    </citation>
    <scope>NUCLEOTIDE SEQUENCE [LARGE SCALE GENOMIC DNA]</scope>
    <source>
        <strain evidence="2">LSX21</strain>
        <tissue evidence="2">Leaf</tissue>
    </source>
</reference>
<dbReference type="EMBL" id="JBAMMX010000015">
    <property type="protein sequence ID" value="KAK6926583.1"/>
    <property type="molecule type" value="Genomic_DNA"/>
</dbReference>
<proteinExistence type="predicted"/>
<dbReference type="AlphaFoldDB" id="A0AAN8ZAN5"/>
<name>A0AAN8ZAN5_9MAGN</name>
<evidence type="ECO:0000256" key="1">
    <source>
        <dbReference type="SAM" id="MobiDB-lite"/>
    </source>
</evidence>
<evidence type="ECO:0000313" key="3">
    <source>
        <dbReference type="Proteomes" id="UP001370490"/>
    </source>
</evidence>
<feature type="compositionally biased region" description="Low complexity" evidence="1">
    <location>
        <begin position="426"/>
        <end position="436"/>
    </location>
</feature>
<gene>
    <name evidence="2" type="ORF">RJ641_008302</name>
</gene>
<dbReference type="PANTHER" id="PTHR31115">
    <property type="entry name" value="OS05G0107300 PROTEIN"/>
    <property type="match status" value="1"/>
</dbReference>
<organism evidence="2 3">
    <name type="scientific">Dillenia turbinata</name>
    <dbReference type="NCBI Taxonomy" id="194707"/>
    <lineage>
        <taxon>Eukaryota</taxon>
        <taxon>Viridiplantae</taxon>
        <taxon>Streptophyta</taxon>
        <taxon>Embryophyta</taxon>
        <taxon>Tracheophyta</taxon>
        <taxon>Spermatophyta</taxon>
        <taxon>Magnoliopsida</taxon>
        <taxon>eudicotyledons</taxon>
        <taxon>Gunneridae</taxon>
        <taxon>Pentapetalae</taxon>
        <taxon>Dilleniales</taxon>
        <taxon>Dilleniaceae</taxon>
        <taxon>Dillenia</taxon>
    </lineage>
</organism>
<feature type="region of interest" description="Disordered" evidence="1">
    <location>
        <begin position="420"/>
        <end position="440"/>
    </location>
</feature>
<dbReference type="Proteomes" id="UP001370490">
    <property type="component" value="Unassembled WGS sequence"/>
</dbReference>
<feature type="region of interest" description="Disordered" evidence="1">
    <location>
        <begin position="474"/>
        <end position="497"/>
    </location>
</feature>